<dbReference type="GO" id="GO:0030295">
    <property type="term" value="F:protein kinase activator activity"/>
    <property type="evidence" value="ECO:0007669"/>
    <property type="project" value="TreeGrafter"/>
</dbReference>
<dbReference type="Gene3D" id="3.40.930.10">
    <property type="entry name" value="Mannitol-specific EII, Chain A"/>
    <property type="match status" value="1"/>
</dbReference>
<dbReference type="InterPro" id="IPR051541">
    <property type="entry name" value="PTS_SugarTrans_NitroReg"/>
</dbReference>
<dbReference type="Pfam" id="PF00359">
    <property type="entry name" value="PTS_EIIA_2"/>
    <property type="match status" value="1"/>
</dbReference>
<dbReference type="SUPFAM" id="SSF55804">
    <property type="entry name" value="Phoshotransferase/anion transport protein"/>
    <property type="match status" value="1"/>
</dbReference>
<dbReference type="InterPro" id="IPR016152">
    <property type="entry name" value="PTrfase/Anion_transptr"/>
</dbReference>
<dbReference type="CDD" id="cd00211">
    <property type="entry name" value="PTS_IIA_fru"/>
    <property type="match status" value="1"/>
</dbReference>
<accession>A0A5C5U012</accession>
<protein>
    <submittedName>
        <fullName evidence="2">PTS sugar transporter subunit IIA</fullName>
    </submittedName>
</protein>
<keyword evidence="2" id="KW-0762">Sugar transport</keyword>
<dbReference type="AlphaFoldDB" id="A0A5C5U012"/>
<organism evidence="2 3">
    <name type="scientific">Luteimonas wenzhouensis</name>
    <dbReference type="NCBI Taxonomy" id="2599615"/>
    <lineage>
        <taxon>Bacteria</taxon>
        <taxon>Pseudomonadati</taxon>
        <taxon>Pseudomonadota</taxon>
        <taxon>Gammaproteobacteria</taxon>
        <taxon>Lysobacterales</taxon>
        <taxon>Lysobacteraceae</taxon>
        <taxon>Luteimonas</taxon>
    </lineage>
</organism>
<keyword evidence="3" id="KW-1185">Reference proteome</keyword>
<comment type="caution">
    <text evidence="2">The sequence shown here is derived from an EMBL/GenBank/DDBJ whole genome shotgun (WGS) entry which is preliminary data.</text>
</comment>
<dbReference type="PANTHER" id="PTHR47738">
    <property type="entry name" value="PTS SYSTEM FRUCTOSE-LIKE EIIA COMPONENT-RELATED"/>
    <property type="match status" value="1"/>
</dbReference>
<proteinExistence type="predicted"/>
<evidence type="ECO:0000259" key="1">
    <source>
        <dbReference type="PROSITE" id="PS51094"/>
    </source>
</evidence>
<name>A0A5C5U012_9GAMM</name>
<feature type="domain" description="PTS EIIA type-2" evidence="1">
    <location>
        <begin position="5"/>
        <end position="148"/>
    </location>
</feature>
<dbReference type="InterPro" id="IPR002178">
    <property type="entry name" value="PTS_EIIA_type-2_dom"/>
</dbReference>
<evidence type="ECO:0000313" key="3">
    <source>
        <dbReference type="Proteomes" id="UP000315949"/>
    </source>
</evidence>
<dbReference type="PANTHER" id="PTHR47738:SF1">
    <property type="entry name" value="NITROGEN REGULATORY PROTEIN"/>
    <property type="match status" value="1"/>
</dbReference>
<dbReference type="OrthoDB" id="95460at2"/>
<sequence length="155" mass="16007">MPWTDLLSADRIVVLDEPGSPARVLAAAAELLAGGPGAAATGIAEALDQRERLGSTAIGHGVAIPHARSDAFPAARGAFLRLGRGLDFGARDGGAIDLVFALVATDDRPEEHLQHLAEIAARFSDPAFRGRLRAARGVAALRRVLLATAPAHALA</sequence>
<dbReference type="RefSeq" id="WP_146312695.1">
    <property type="nucleotide sequence ID" value="NZ_VOHE01000004.1"/>
</dbReference>
<keyword evidence="2" id="KW-0813">Transport</keyword>
<gene>
    <name evidence="2" type="ORF">FQY79_09590</name>
</gene>
<dbReference type="PROSITE" id="PS51094">
    <property type="entry name" value="PTS_EIIA_TYPE_2"/>
    <property type="match status" value="1"/>
</dbReference>
<reference evidence="2 3" key="1">
    <citation type="submission" date="2019-07" db="EMBL/GenBank/DDBJ databases">
        <title>Luteimonas sp. YD-1 nov., isolated from acidic soil.</title>
        <authorList>
            <person name="Zhou J."/>
        </authorList>
    </citation>
    <scope>NUCLEOTIDE SEQUENCE [LARGE SCALE GENOMIC DNA]</scope>
    <source>
        <strain evidence="2 3">YD-1</strain>
    </source>
</reference>
<dbReference type="PROSITE" id="PS00372">
    <property type="entry name" value="PTS_EIIA_TYPE_2_HIS"/>
    <property type="match status" value="1"/>
</dbReference>
<dbReference type="EMBL" id="VOHE01000004">
    <property type="protein sequence ID" value="TWT18875.1"/>
    <property type="molecule type" value="Genomic_DNA"/>
</dbReference>
<evidence type="ECO:0000313" key="2">
    <source>
        <dbReference type="EMBL" id="TWT18875.1"/>
    </source>
</evidence>
<dbReference type="Proteomes" id="UP000315949">
    <property type="component" value="Unassembled WGS sequence"/>
</dbReference>